<feature type="domain" description="HTH cro/C1-type" evidence="1">
    <location>
        <begin position="12"/>
        <end position="61"/>
    </location>
</feature>
<sequence length="293" mass="33826">MKLYEKIFARLNELHMSQTELSRRTGIATSTISDWRKKQINPQADKLAAICKALDMSLVDLLCDEGSPVQVTSTDYFIDEDHMLELFRKSDVEGKRGIIRYLELLEICKEINETSHTKKQRRNISVIQDVDGNNIVVINDIRFKGKRSIHWKEVRAYLKEYIGDFYKVASTGDVIYIGSDLPSEYSGSVYTKKLNGAVAKAKANAAQGLPEMIEISTGRFFRENNEEKHNWNAKNGWYRYNSYFALPVYDDNENIERYNVFHASLLIRHASDGKMYLYDIIDIKKETSTPLEP</sequence>
<dbReference type="PROSITE" id="PS50943">
    <property type="entry name" value="HTH_CROC1"/>
    <property type="match status" value="1"/>
</dbReference>
<evidence type="ECO:0000259" key="1">
    <source>
        <dbReference type="PROSITE" id="PS50943"/>
    </source>
</evidence>
<evidence type="ECO:0000313" key="2">
    <source>
        <dbReference type="EMBL" id="MEQ2558062.1"/>
    </source>
</evidence>
<dbReference type="SUPFAM" id="SSF47413">
    <property type="entry name" value="lambda repressor-like DNA-binding domains"/>
    <property type="match status" value="1"/>
</dbReference>
<dbReference type="SMART" id="SM00530">
    <property type="entry name" value="HTH_XRE"/>
    <property type="match status" value="1"/>
</dbReference>
<dbReference type="CDD" id="cd00093">
    <property type="entry name" value="HTH_XRE"/>
    <property type="match status" value="1"/>
</dbReference>
<accession>A0ABV1HFC7</accession>
<gene>
    <name evidence="2" type="ORF">WMO43_09290</name>
</gene>
<dbReference type="InterPro" id="IPR010982">
    <property type="entry name" value="Lambda_DNA-bd_dom_sf"/>
</dbReference>
<dbReference type="Gene3D" id="1.10.260.40">
    <property type="entry name" value="lambda repressor-like DNA-binding domains"/>
    <property type="match status" value="1"/>
</dbReference>
<evidence type="ECO:0000313" key="3">
    <source>
        <dbReference type="Proteomes" id="UP001454489"/>
    </source>
</evidence>
<dbReference type="InterPro" id="IPR001387">
    <property type="entry name" value="Cro/C1-type_HTH"/>
</dbReference>
<reference evidence="2 3" key="1">
    <citation type="submission" date="2024-03" db="EMBL/GenBank/DDBJ databases">
        <title>Human intestinal bacterial collection.</title>
        <authorList>
            <person name="Pauvert C."/>
            <person name="Hitch T.C.A."/>
            <person name="Clavel T."/>
        </authorList>
    </citation>
    <scope>NUCLEOTIDE SEQUENCE [LARGE SCALE GENOMIC DNA]</scope>
    <source>
        <strain evidence="2 3">CLA-AA-H185</strain>
    </source>
</reference>
<keyword evidence="3" id="KW-1185">Reference proteome</keyword>
<dbReference type="RefSeq" id="WP_353530977.1">
    <property type="nucleotide sequence ID" value="NZ_JBBMEX010000009.1"/>
</dbReference>
<comment type="caution">
    <text evidence="2">The sequence shown here is derived from an EMBL/GenBank/DDBJ whole genome shotgun (WGS) entry which is preliminary data.</text>
</comment>
<protein>
    <submittedName>
        <fullName evidence="2">Helix-turn-helix transcriptional regulator</fullName>
    </submittedName>
</protein>
<dbReference type="Proteomes" id="UP001454489">
    <property type="component" value="Unassembled WGS sequence"/>
</dbReference>
<dbReference type="Pfam" id="PF13443">
    <property type="entry name" value="HTH_26"/>
    <property type="match status" value="1"/>
</dbReference>
<name>A0ABV1HFC7_9FIRM</name>
<dbReference type="EMBL" id="JBBMEX010000009">
    <property type="protein sequence ID" value="MEQ2558062.1"/>
    <property type="molecule type" value="Genomic_DNA"/>
</dbReference>
<proteinExistence type="predicted"/>
<organism evidence="2 3">
    <name type="scientific">Maccoyibacter intestinihominis</name>
    <dbReference type="NCBI Taxonomy" id="3133499"/>
    <lineage>
        <taxon>Bacteria</taxon>
        <taxon>Bacillati</taxon>
        <taxon>Bacillota</taxon>
        <taxon>Clostridia</taxon>
        <taxon>Lachnospirales</taxon>
        <taxon>Lachnospiraceae</taxon>
        <taxon>Maccoyibacter</taxon>
    </lineage>
</organism>